<sequence>MKLKQTPLGFGTSSKFRLIKNKIEKIQNKELSSIFLNSIKIALRSKI</sequence>
<keyword evidence="2" id="KW-1185">Reference proteome</keyword>
<reference evidence="1 2" key="1">
    <citation type="submission" date="2013-01" db="EMBL/GenBank/DDBJ databases">
        <authorList>
            <person name="Harkins D.M."/>
            <person name="Durkin A.S."/>
            <person name="Brinkac L.M."/>
            <person name="Haft D.H."/>
            <person name="Selengut J.D."/>
            <person name="Sanka R."/>
            <person name="DePew J."/>
            <person name="Purushe J."/>
            <person name="Whelen A.C."/>
            <person name="Vinetz J.M."/>
            <person name="Sutton G.G."/>
            <person name="Nierman W.C."/>
            <person name="Fouts D.E."/>
        </authorList>
    </citation>
    <scope>NUCLEOTIDE SEQUENCE [LARGE SCALE GENOMIC DNA]</scope>
    <source>
        <strain evidence="1 2">2007001578</strain>
    </source>
</reference>
<organism evidence="1 2">
    <name type="scientific">Leptospira noguchii str. 2007001578</name>
    <dbReference type="NCBI Taxonomy" id="1049974"/>
    <lineage>
        <taxon>Bacteria</taxon>
        <taxon>Pseudomonadati</taxon>
        <taxon>Spirochaetota</taxon>
        <taxon>Spirochaetia</taxon>
        <taxon>Leptospirales</taxon>
        <taxon>Leptospiraceae</taxon>
        <taxon>Leptospira</taxon>
    </lineage>
</organism>
<accession>A0ABN0IX45</accession>
<gene>
    <name evidence="1" type="ORF">LEP1GSC035_4042</name>
</gene>
<comment type="caution">
    <text evidence="1">The sequence shown here is derived from an EMBL/GenBank/DDBJ whole genome shotgun (WGS) entry which is preliminary data.</text>
</comment>
<dbReference type="EMBL" id="AHMH02000133">
    <property type="protein sequence ID" value="EMM99037.1"/>
    <property type="molecule type" value="Genomic_DNA"/>
</dbReference>
<protein>
    <submittedName>
        <fullName evidence="1">Uncharacterized protein</fullName>
    </submittedName>
</protein>
<evidence type="ECO:0000313" key="1">
    <source>
        <dbReference type="EMBL" id="EMM99037.1"/>
    </source>
</evidence>
<dbReference type="Proteomes" id="UP000012099">
    <property type="component" value="Unassembled WGS sequence"/>
</dbReference>
<proteinExistence type="predicted"/>
<evidence type="ECO:0000313" key="2">
    <source>
        <dbReference type="Proteomes" id="UP000012099"/>
    </source>
</evidence>
<name>A0ABN0IX45_9LEPT</name>